<gene>
    <name evidence="2" type="ORF">FHR75_004484</name>
</gene>
<dbReference type="AlphaFoldDB" id="A0A7W4TSF9"/>
<organism evidence="2 3">
    <name type="scientific">Kineococcus radiotolerans</name>
    <dbReference type="NCBI Taxonomy" id="131568"/>
    <lineage>
        <taxon>Bacteria</taxon>
        <taxon>Bacillati</taxon>
        <taxon>Actinomycetota</taxon>
        <taxon>Actinomycetes</taxon>
        <taxon>Kineosporiales</taxon>
        <taxon>Kineosporiaceae</taxon>
        <taxon>Kineococcus</taxon>
    </lineage>
</organism>
<accession>A0A7W4TSF9</accession>
<comment type="caution">
    <text evidence="2">The sequence shown here is derived from an EMBL/GenBank/DDBJ whole genome shotgun (WGS) entry which is preliminary data.</text>
</comment>
<reference evidence="2 3" key="1">
    <citation type="submission" date="2020-08" db="EMBL/GenBank/DDBJ databases">
        <title>The Agave Microbiome: Exploring the role of microbial communities in plant adaptations to desert environments.</title>
        <authorList>
            <person name="Partida-Martinez L.P."/>
        </authorList>
    </citation>
    <scope>NUCLEOTIDE SEQUENCE [LARGE SCALE GENOMIC DNA]</scope>
    <source>
        <strain evidence="2 3">AS2.23</strain>
    </source>
</reference>
<feature type="region of interest" description="Disordered" evidence="1">
    <location>
        <begin position="1"/>
        <end position="24"/>
    </location>
</feature>
<dbReference type="EMBL" id="JACHVY010000012">
    <property type="protein sequence ID" value="MBB2903641.1"/>
    <property type="molecule type" value="Genomic_DNA"/>
</dbReference>
<dbReference type="Proteomes" id="UP000533269">
    <property type="component" value="Unassembled WGS sequence"/>
</dbReference>
<sequence length="75" mass="8562">MRLDRSVSGLPEISRWDPVGRPESYRPQDLEQVVLDLQDAELLTVEEAERAAVRDALALVRRCQREGLYLSVLPD</sequence>
<protein>
    <submittedName>
        <fullName evidence="2">Uncharacterized protein</fullName>
    </submittedName>
</protein>
<proteinExistence type="predicted"/>
<feature type="compositionally biased region" description="Basic and acidic residues" evidence="1">
    <location>
        <begin position="14"/>
        <end position="24"/>
    </location>
</feature>
<evidence type="ECO:0000256" key="1">
    <source>
        <dbReference type="SAM" id="MobiDB-lite"/>
    </source>
</evidence>
<reference evidence="2 3" key="2">
    <citation type="submission" date="2020-08" db="EMBL/GenBank/DDBJ databases">
        <authorList>
            <person name="Partida-Martinez L."/>
            <person name="Huntemann M."/>
            <person name="Clum A."/>
            <person name="Wang J."/>
            <person name="Palaniappan K."/>
            <person name="Ritter S."/>
            <person name="Chen I.-M."/>
            <person name="Stamatis D."/>
            <person name="Reddy T."/>
            <person name="O'Malley R."/>
            <person name="Daum C."/>
            <person name="Shapiro N."/>
            <person name="Ivanova N."/>
            <person name="Kyrpides N."/>
            <person name="Woyke T."/>
        </authorList>
    </citation>
    <scope>NUCLEOTIDE SEQUENCE [LARGE SCALE GENOMIC DNA]</scope>
    <source>
        <strain evidence="2 3">AS2.23</strain>
    </source>
</reference>
<name>A0A7W4TSF9_KINRA</name>
<evidence type="ECO:0000313" key="3">
    <source>
        <dbReference type="Proteomes" id="UP000533269"/>
    </source>
</evidence>
<evidence type="ECO:0000313" key="2">
    <source>
        <dbReference type="EMBL" id="MBB2903641.1"/>
    </source>
</evidence>